<accession>A0A0K8P2E7</accession>
<protein>
    <submittedName>
        <fullName evidence="2">Uncharacterized protein</fullName>
    </submittedName>
</protein>
<comment type="caution">
    <text evidence="2">The sequence shown here is derived from an EMBL/GenBank/DDBJ whole genome shotgun (WGS) entry which is preliminary data.</text>
</comment>
<organism evidence="2 3">
    <name type="scientific">Piscinibacter sakaiensis</name>
    <name type="common">Ideonella sakaiensis</name>
    <dbReference type="NCBI Taxonomy" id="1547922"/>
    <lineage>
        <taxon>Bacteria</taxon>
        <taxon>Pseudomonadati</taxon>
        <taxon>Pseudomonadota</taxon>
        <taxon>Betaproteobacteria</taxon>
        <taxon>Burkholderiales</taxon>
        <taxon>Sphaerotilaceae</taxon>
        <taxon>Piscinibacter</taxon>
    </lineage>
</organism>
<evidence type="ECO:0000313" key="3">
    <source>
        <dbReference type="Proteomes" id="UP000037660"/>
    </source>
</evidence>
<name>A0A0K8P2E7_PISS1</name>
<feature type="region of interest" description="Disordered" evidence="1">
    <location>
        <begin position="73"/>
        <end position="96"/>
    </location>
</feature>
<proteinExistence type="predicted"/>
<reference evidence="2 3" key="2">
    <citation type="journal article" date="2016" name="Science">
        <title>A bacterium that degrades and assimilates poly(ethylene terephthalate).</title>
        <authorList>
            <person name="Yoshida S."/>
            <person name="Hiraga K."/>
            <person name="Takehana T."/>
            <person name="Taniguchi I."/>
            <person name="Yamaji H."/>
            <person name="Maeda Y."/>
            <person name="Toyohara K."/>
            <person name="Miyamoto K."/>
            <person name="Kimura Y."/>
            <person name="Oda K."/>
        </authorList>
    </citation>
    <scope>NUCLEOTIDE SEQUENCE [LARGE SCALE GENOMIC DNA]</scope>
    <source>
        <strain evidence="3">NBRC 110686 / TISTR 2288 / 201-F6</strain>
    </source>
</reference>
<evidence type="ECO:0000313" key="2">
    <source>
        <dbReference type="EMBL" id="GAP36793.1"/>
    </source>
</evidence>
<reference evidence="3" key="1">
    <citation type="submission" date="2015-07" db="EMBL/GenBank/DDBJ databases">
        <title>Discovery of a poly(ethylene terephthalate assimilation.</title>
        <authorList>
            <person name="Yoshida S."/>
            <person name="Hiraga K."/>
            <person name="Takehana T."/>
            <person name="Taniguchi I."/>
            <person name="Yamaji H."/>
            <person name="Maeda Y."/>
            <person name="Toyohara K."/>
            <person name="Miyamoto K."/>
            <person name="Kimura Y."/>
            <person name="Oda K."/>
        </authorList>
    </citation>
    <scope>NUCLEOTIDE SEQUENCE [LARGE SCALE GENOMIC DNA]</scope>
    <source>
        <strain evidence="3">NBRC 110686 / TISTR 2288 / 201-F6</strain>
    </source>
</reference>
<gene>
    <name evidence="2" type="ORF">ISF6_2633</name>
</gene>
<keyword evidence="3" id="KW-1185">Reference proteome</keyword>
<dbReference type="AlphaFoldDB" id="A0A0K8P2E7"/>
<dbReference type="STRING" id="1547922.ISF6_2633"/>
<evidence type="ECO:0000256" key="1">
    <source>
        <dbReference type="SAM" id="MobiDB-lite"/>
    </source>
</evidence>
<dbReference type="RefSeq" id="WP_054020771.1">
    <property type="nucleotide sequence ID" value="NZ_BBYR01000039.1"/>
</dbReference>
<sequence>MNFIERVMRVMTHINIGAALGLAAWVLWSGWQVVAGQIAPGFRAAEVRALMQTAHAGQPAQLHLVPMQAGTAALPPCHDAPPSPRRAPVLLTGADL</sequence>
<dbReference type="Proteomes" id="UP000037660">
    <property type="component" value="Unassembled WGS sequence"/>
</dbReference>
<dbReference type="EMBL" id="BBYR01000039">
    <property type="protein sequence ID" value="GAP36793.1"/>
    <property type="molecule type" value="Genomic_DNA"/>
</dbReference>